<gene>
    <name evidence="2" type="ORF">BEMITA_LOCUS11492</name>
</gene>
<proteinExistence type="predicted"/>
<accession>A0A9P0CFW4</accession>
<feature type="compositionally biased region" description="Basic and acidic residues" evidence="1">
    <location>
        <begin position="476"/>
        <end position="493"/>
    </location>
</feature>
<sequence length="1470" mass="164323">MKSQICCSPRERRRKGSRGDICSQDSYTRIANRIRSTSKLNCKVAKSSSACKILAPRKRKSCRKLKKKPSRLIHPYNLENKRPQRCPTPPPRPPAYCRRPSKRRRSKTCKRKCSPRRRCTPSKSPCKKRSRSNCCSKVNCCCPKKDPCCPRKDSCCPKKDPCCPKKDPCCPQKDCCCPKKDPCCSQKDCCCPKKDPCCPLKDCCCPKEVPCCPQKDSCCPKKDPCCPKTDSCCPRKDPCCPQKVPCRQRKESCSSRSRERQRSSCSEQANPCREQTSSCKVQTSCCKIRAKRSCSPKEKKQDCFDFSPTQDFGCDKMDACQPNKDFCCDGMDVFQPRKDFCNPSRNNEFAEISTKRGRRRVRDLEKQMRPRRQKVIICPCPDPCSVNSANLMPILCEKDSSYKKNKNHSKNSRKLWRKPKRIVMKSVNSNTSTCECPIKPSDGKTFNKPPPPPRPPHLPCRPSGDPPASVSYESTPKNHDSRKCDSKGKESCVKPKSSQKQLKQLDFTAEREFDHNLESCPKPEIGLPSEASLKPEHCPKYQLSPKPESYLKPKLCERSIVPNDTKQEKTGPRPNSEVLKLSNISNFIPNVSPRAQLKVDIQIPGMRPEGGAQSELEAPDDGAKQVVKFQLCPDCHNLLPPSPCLDRFPKSVLVSRKPKSSAYGLDMKVRKRKQKPGSRKFFEFCNCVSNAADPRNSHSFTQTKCISLPQSQRLSKSPSPIRNQQSSFQERFEKAIRQYSEGSVNGCISKSSTRFGSSSTSALSLKNPRPLGAFKVGKTSVSVPHMGSSQPHFQLHTKASPLGQKKQQLCCQAQNCPPVTASNQEGVYSKCLLRTEPIVYCACNSGSSFLNKRVSQGNQGSCRPTEIAQKDGEGDKQHDVPTSRRSLFGSFSGSPSKEIAKLKEENRITLPIQPCLGLEANSNEIHSKKSKPACFSYMVQCLMPMCTFPDNEANKSTDLPSKPSLRSRGKECETVRSTQIKDSKAHRLNALNISLPKHSNVKISIQVLPVKAFSNSNLVRSVEKNSKENASGKSNDCTHELKTSSQACNHSIKAESNCKKSNYFTSSGNERIPHLHGENEAIFHEKPVLLSVRPRKSCSSCNLNETSSSVNLKLEKNLGSLINDLKEKSDKENCSNQVRTPCSKRSGSDSPIKRDALKRSDKLLTNVAAKSKIISKSKDVPPPIPPPPVFQKTTKNKETGTSPEKKQHSTTKTKKSTESQWFKSKKNVRNSNQILAVSEDHNSLANSVGMKKAGKTSSEPAKLHGTSDVVCQTTFSYFQIQGDRSEDFLRCNQSCAICCKSTCDKKCSTNFNHIEDLYSRHADRQVAWQIKRQAEQQAKKEHAQLAPRKNRGCGQEYVGEEIDIFCCNHSQCTPSLTNMLPLTKSERHRNNKRRAESTLSAPEELRIREKGGSEILNEDELSCELNPIRSNTSSPCVSAPESAECFFKQKFNRCIGALKTLAHPLGTQQG</sequence>
<dbReference type="EMBL" id="OU963868">
    <property type="protein sequence ID" value="CAH0775251.1"/>
    <property type="molecule type" value="Genomic_DNA"/>
</dbReference>
<dbReference type="KEGG" id="btab:109029658"/>
<keyword evidence="3" id="KW-1185">Reference proteome</keyword>
<feature type="compositionally biased region" description="Low complexity" evidence="1">
    <location>
        <begin position="883"/>
        <end position="894"/>
    </location>
</feature>
<feature type="compositionally biased region" description="Polar residues" evidence="1">
    <location>
        <begin position="1134"/>
        <end position="1149"/>
    </location>
</feature>
<name>A0A9P0CFW4_BEMTA</name>
<feature type="compositionally biased region" description="Pro residues" evidence="1">
    <location>
        <begin position="1180"/>
        <end position="1189"/>
    </location>
</feature>
<reference evidence="2" key="1">
    <citation type="submission" date="2021-12" db="EMBL/GenBank/DDBJ databases">
        <authorList>
            <person name="King R."/>
        </authorList>
    </citation>
    <scope>NUCLEOTIDE SEQUENCE</scope>
</reference>
<feature type="region of interest" description="Disordered" evidence="1">
    <location>
        <begin position="1"/>
        <end position="22"/>
    </location>
</feature>
<feature type="region of interest" description="Disordered" evidence="1">
    <location>
        <begin position="1174"/>
        <end position="1225"/>
    </location>
</feature>
<feature type="region of interest" description="Disordered" evidence="1">
    <location>
        <begin position="854"/>
        <end position="894"/>
    </location>
</feature>
<evidence type="ECO:0000313" key="2">
    <source>
        <dbReference type="EMBL" id="CAH0775251.1"/>
    </source>
</evidence>
<feature type="compositionally biased region" description="Basic and acidic residues" evidence="1">
    <location>
        <begin position="868"/>
        <end position="882"/>
    </location>
</feature>
<feature type="compositionally biased region" description="Basic and acidic residues" evidence="1">
    <location>
        <begin position="1195"/>
        <end position="1207"/>
    </location>
</feature>
<feature type="compositionally biased region" description="Pro residues" evidence="1">
    <location>
        <begin position="448"/>
        <end position="459"/>
    </location>
</feature>
<evidence type="ECO:0000256" key="1">
    <source>
        <dbReference type="SAM" id="MobiDB-lite"/>
    </source>
</evidence>
<organism evidence="2 3">
    <name type="scientific">Bemisia tabaci</name>
    <name type="common">Sweetpotato whitefly</name>
    <name type="synonym">Aleurodes tabaci</name>
    <dbReference type="NCBI Taxonomy" id="7038"/>
    <lineage>
        <taxon>Eukaryota</taxon>
        <taxon>Metazoa</taxon>
        <taxon>Ecdysozoa</taxon>
        <taxon>Arthropoda</taxon>
        <taxon>Hexapoda</taxon>
        <taxon>Insecta</taxon>
        <taxon>Pterygota</taxon>
        <taxon>Neoptera</taxon>
        <taxon>Paraneoptera</taxon>
        <taxon>Hemiptera</taxon>
        <taxon>Sternorrhyncha</taxon>
        <taxon>Aleyrodoidea</taxon>
        <taxon>Aleyrodidae</taxon>
        <taxon>Aleyrodinae</taxon>
        <taxon>Bemisia</taxon>
    </lineage>
</organism>
<feature type="region of interest" description="Disordered" evidence="1">
    <location>
        <begin position="79"/>
        <end position="103"/>
    </location>
</feature>
<feature type="region of interest" description="Disordered" evidence="1">
    <location>
        <begin position="1128"/>
        <end position="1159"/>
    </location>
</feature>
<protein>
    <submittedName>
        <fullName evidence="2">Uncharacterized protein</fullName>
    </submittedName>
</protein>
<dbReference type="Proteomes" id="UP001152759">
    <property type="component" value="Chromosome 7"/>
</dbReference>
<feature type="region of interest" description="Disordered" evidence="1">
    <location>
        <begin position="431"/>
        <end position="505"/>
    </location>
</feature>
<evidence type="ECO:0000313" key="3">
    <source>
        <dbReference type="Proteomes" id="UP001152759"/>
    </source>
</evidence>
<feature type="compositionally biased region" description="Low complexity" evidence="1">
    <location>
        <begin position="496"/>
        <end position="505"/>
    </location>
</feature>